<proteinExistence type="predicted"/>
<gene>
    <name evidence="2" type="ORF">DERYTH_LOCUS20624</name>
</gene>
<evidence type="ECO:0000256" key="1">
    <source>
        <dbReference type="SAM" id="MobiDB-lite"/>
    </source>
</evidence>
<feature type="non-terminal residue" evidence="2">
    <location>
        <position position="1"/>
    </location>
</feature>
<feature type="region of interest" description="Disordered" evidence="1">
    <location>
        <begin position="1"/>
        <end position="20"/>
    </location>
</feature>
<evidence type="ECO:0000313" key="2">
    <source>
        <dbReference type="EMBL" id="CAG8787013.1"/>
    </source>
</evidence>
<name>A0A9N9JM19_9GLOM</name>
<feature type="non-terminal residue" evidence="2">
    <location>
        <position position="73"/>
    </location>
</feature>
<dbReference type="Proteomes" id="UP000789405">
    <property type="component" value="Unassembled WGS sequence"/>
</dbReference>
<sequence>KDCGNDNCGSYEKPEKGNGKETAVLNNNAAVNRCMNNNRAKGKAKINPISQNNPKIKGRIKVKTKPVDFDGKK</sequence>
<dbReference type="EMBL" id="CAJVPY010024632">
    <property type="protein sequence ID" value="CAG8787013.1"/>
    <property type="molecule type" value="Genomic_DNA"/>
</dbReference>
<accession>A0A9N9JM19</accession>
<dbReference type="AlphaFoldDB" id="A0A9N9JM19"/>
<keyword evidence="3" id="KW-1185">Reference proteome</keyword>
<evidence type="ECO:0000313" key="3">
    <source>
        <dbReference type="Proteomes" id="UP000789405"/>
    </source>
</evidence>
<organism evidence="2 3">
    <name type="scientific">Dentiscutata erythropus</name>
    <dbReference type="NCBI Taxonomy" id="1348616"/>
    <lineage>
        <taxon>Eukaryota</taxon>
        <taxon>Fungi</taxon>
        <taxon>Fungi incertae sedis</taxon>
        <taxon>Mucoromycota</taxon>
        <taxon>Glomeromycotina</taxon>
        <taxon>Glomeromycetes</taxon>
        <taxon>Diversisporales</taxon>
        <taxon>Gigasporaceae</taxon>
        <taxon>Dentiscutata</taxon>
    </lineage>
</organism>
<reference evidence="2" key="1">
    <citation type="submission" date="2021-06" db="EMBL/GenBank/DDBJ databases">
        <authorList>
            <person name="Kallberg Y."/>
            <person name="Tangrot J."/>
            <person name="Rosling A."/>
        </authorList>
    </citation>
    <scope>NUCLEOTIDE SEQUENCE</scope>
    <source>
        <strain evidence="2">MA453B</strain>
    </source>
</reference>
<protein>
    <submittedName>
        <fullName evidence="2">18591_t:CDS:1</fullName>
    </submittedName>
</protein>
<comment type="caution">
    <text evidence="2">The sequence shown here is derived from an EMBL/GenBank/DDBJ whole genome shotgun (WGS) entry which is preliminary data.</text>
</comment>